<dbReference type="InterPro" id="IPR019734">
    <property type="entry name" value="TPR_rpt"/>
</dbReference>
<dbReference type="Pfam" id="PF13181">
    <property type="entry name" value="TPR_8"/>
    <property type="match status" value="1"/>
</dbReference>
<evidence type="ECO:0000313" key="2">
    <source>
        <dbReference type="EMBL" id="AEF82688.1"/>
    </source>
</evidence>
<evidence type="ECO:0000256" key="1">
    <source>
        <dbReference type="PROSITE-ProRule" id="PRU00339"/>
    </source>
</evidence>
<dbReference type="InterPro" id="IPR011990">
    <property type="entry name" value="TPR-like_helical_dom_sf"/>
</dbReference>
<protein>
    <submittedName>
        <fullName evidence="2">Tetratricopeptide repeat domain protein</fullName>
    </submittedName>
</protein>
<reference evidence="2 3" key="2">
    <citation type="journal article" date="2011" name="ISME J.">
        <title>RNA-seq reveals cooperative metabolic interactions between two termite-gut spirochete species in co-culture.</title>
        <authorList>
            <person name="Rosenthal A.Z."/>
            <person name="Matson E.G."/>
            <person name="Eldar A."/>
            <person name="Leadbetter J.R."/>
        </authorList>
    </citation>
    <scope>NUCLEOTIDE SEQUENCE [LARGE SCALE GENOMIC DNA]</scope>
    <source>
        <strain evidence="3">ATCC BAA-888 / DSM 13862 / ZAS-9</strain>
    </source>
</reference>
<dbReference type="KEGG" id="taz:TREAZ_0488"/>
<dbReference type="eggNOG" id="COG0457">
    <property type="taxonomic scope" value="Bacteria"/>
</dbReference>
<dbReference type="InParanoid" id="F5YC84"/>
<dbReference type="SUPFAM" id="SSF48452">
    <property type="entry name" value="TPR-like"/>
    <property type="match status" value="1"/>
</dbReference>
<dbReference type="AlphaFoldDB" id="F5YC84"/>
<dbReference type="EMBL" id="CP001841">
    <property type="protein sequence ID" value="AEF82688.1"/>
    <property type="molecule type" value="Genomic_DNA"/>
</dbReference>
<reference evidence="3" key="1">
    <citation type="submission" date="2009-12" db="EMBL/GenBank/DDBJ databases">
        <title>Complete sequence of Treponema azotonutricium strain ZAS-9.</title>
        <authorList>
            <person name="Tetu S.G."/>
            <person name="Matson E."/>
            <person name="Ren Q."/>
            <person name="Seshadri R."/>
            <person name="Elbourne L."/>
            <person name="Hassan K.A."/>
            <person name="Durkin A."/>
            <person name="Radune D."/>
            <person name="Mohamoud Y."/>
            <person name="Shay R."/>
            <person name="Jin S."/>
            <person name="Zhang X."/>
            <person name="Lucey K."/>
            <person name="Ballor N.R."/>
            <person name="Ottesen E."/>
            <person name="Rosenthal R."/>
            <person name="Allen A."/>
            <person name="Leadbetter J.R."/>
            <person name="Paulsen I.T."/>
        </authorList>
    </citation>
    <scope>NUCLEOTIDE SEQUENCE [LARGE SCALE GENOMIC DNA]</scope>
    <source>
        <strain evidence="3">ATCC BAA-888 / DSM 13862 / ZAS-9</strain>
    </source>
</reference>
<proteinExistence type="predicted"/>
<sequence>MLAIAVLILISISAAGFMRLGNPRGNERRELQSLWESSAYAEAYAQSAGLLAQKPLDFFLLTIHGFSAYQLAIAQINNSDTLRFIDDCIWSLRKALLSNEAEKDGRLFYVLGKAYYDKGQGYADLAVEYLEKARARGYEARDIPQYLGLAYAAIRDYRGSVAAFTLALGRDASDVLLLSIARSYIALEENDSARAYLLRCVDLSRDSKTKVAARLLLGDILVKAGDTAGAEDQYLKALEDGGENAEAHYQLGVLYDAGGDTTRARAEWRRAVRINPAHGPSRLKLNT</sequence>
<dbReference type="STRING" id="545695.TREAZ_0488"/>
<gene>
    <name evidence="2" type="ordered locus">TREAZ_0488</name>
</gene>
<dbReference type="HOGENOM" id="CLU_073066_0_0_12"/>
<keyword evidence="1" id="KW-0802">TPR repeat</keyword>
<dbReference type="Gene3D" id="1.25.40.10">
    <property type="entry name" value="Tetratricopeptide repeat domain"/>
    <property type="match status" value="2"/>
</dbReference>
<name>F5YC84_LEAAZ</name>
<accession>F5YC84</accession>
<feature type="repeat" description="TPR" evidence="1">
    <location>
        <begin position="245"/>
        <end position="278"/>
    </location>
</feature>
<keyword evidence="3" id="KW-1185">Reference proteome</keyword>
<evidence type="ECO:0000313" key="3">
    <source>
        <dbReference type="Proteomes" id="UP000009222"/>
    </source>
</evidence>
<dbReference type="SMART" id="SM00028">
    <property type="entry name" value="TPR"/>
    <property type="match status" value="3"/>
</dbReference>
<organism evidence="2 3">
    <name type="scientific">Leadbettera azotonutricia (strain ATCC BAA-888 / DSM 13862 / ZAS-9)</name>
    <name type="common">Treponema azotonutricium</name>
    <dbReference type="NCBI Taxonomy" id="545695"/>
    <lineage>
        <taxon>Bacteria</taxon>
        <taxon>Pseudomonadati</taxon>
        <taxon>Spirochaetota</taxon>
        <taxon>Spirochaetia</taxon>
        <taxon>Spirochaetales</taxon>
        <taxon>Breznakiellaceae</taxon>
        <taxon>Leadbettera</taxon>
    </lineage>
</organism>
<dbReference type="Proteomes" id="UP000009222">
    <property type="component" value="Chromosome"/>
</dbReference>
<dbReference type="PROSITE" id="PS50005">
    <property type="entry name" value="TPR"/>
    <property type="match status" value="1"/>
</dbReference>
<dbReference type="Pfam" id="PF13432">
    <property type="entry name" value="TPR_16"/>
    <property type="match status" value="1"/>
</dbReference>